<organism evidence="3 4">
    <name type="scientific">Anaerotruncus massiliensis</name>
    <name type="common">ex Liu et al. 2021</name>
    <dbReference type="NCBI Taxonomy" id="2321404"/>
    <lineage>
        <taxon>Bacteria</taxon>
        <taxon>Bacillati</taxon>
        <taxon>Bacillota</taxon>
        <taxon>Clostridia</taxon>
        <taxon>Eubacteriales</taxon>
        <taxon>Oscillospiraceae</taxon>
        <taxon>Anaerotruncus</taxon>
    </lineage>
</organism>
<dbReference type="InterPro" id="IPR036641">
    <property type="entry name" value="HPT_dom_sf"/>
</dbReference>
<evidence type="ECO:0000313" key="4">
    <source>
        <dbReference type="Proteomes" id="UP000276301"/>
    </source>
</evidence>
<dbReference type="SUPFAM" id="SSF47226">
    <property type="entry name" value="Histidine-containing phosphotransfer domain, HPT domain"/>
    <property type="match status" value="1"/>
</dbReference>
<dbReference type="Pfam" id="PF01627">
    <property type="entry name" value="Hpt"/>
    <property type="match status" value="1"/>
</dbReference>
<reference evidence="3 4" key="1">
    <citation type="submission" date="2018-10" db="EMBL/GenBank/DDBJ databases">
        <title>Anaerotruncus faecis sp. nov., isolated from human feces.</title>
        <authorList>
            <person name="Wang Y.-J."/>
        </authorList>
    </citation>
    <scope>NUCLEOTIDE SEQUENCE [LARGE SCALE GENOMIC DNA]</scope>
    <source>
        <strain evidence="3 4">22A2-44</strain>
    </source>
</reference>
<dbReference type="PROSITE" id="PS50894">
    <property type="entry name" value="HPT"/>
    <property type="match status" value="1"/>
</dbReference>
<keyword evidence="1" id="KW-0597">Phosphoprotein</keyword>
<accession>A0A498D3Y8</accession>
<dbReference type="Proteomes" id="UP000276301">
    <property type="component" value="Unassembled WGS sequence"/>
</dbReference>
<evidence type="ECO:0000259" key="2">
    <source>
        <dbReference type="PROSITE" id="PS50894"/>
    </source>
</evidence>
<dbReference type="RefSeq" id="WP_121586111.1">
    <property type="nucleotide sequence ID" value="NZ_RCHT01000002.1"/>
</dbReference>
<dbReference type="AlphaFoldDB" id="A0A498D3Y8"/>
<comment type="caution">
    <text evidence="3">The sequence shown here is derived from an EMBL/GenBank/DDBJ whole genome shotgun (WGS) entry which is preliminary data.</text>
</comment>
<evidence type="ECO:0000313" key="3">
    <source>
        <dbReference type="EMBL" id="RLL13900.1"/>
    </source>
</evidence>
<dbReference type="Gene3D" id="1.20.120.160">
    <property type="entry name" value="HPT domain"/>
    <property type="match status" value="1"/>
</dbReference>
<dbReference type="GO" id="GO:0000160">
    <property type="term" value="P:phosphorelay signal transduction system"/>
    <property type="evidence" value="ECO:0007669"/>
    <property type="project" value="InterPro"/>
</dbReference>
<feature type="modified residue" description="Phosphohistidine" evidence="1">
    <location>
        <position position="62"/>
    </location>
</feature>
<protein>
    <submittedName>
        <fullName evidence="3">Hpt domain-containing protein</fullName>
    </submittedName>
</protein>
<dbReference type="InterPro" id="IPR008207">
    <property type="entry name" value="Sig_transdc_His_kin_Hpt_dom"/>
</dbReference>
<feature type="domain" description="HPt" evidence="2">
    <location>
        <begin position="23"/>
        <end position="117"/>
    </location>
</feature>
<sequence length="122" mass="13318">MGNFRAAFEAYGADYDGTMRRFLGNEAMYLRVLGMLPRDGSVDRLGGALESGDLGGAFEAAHSLKGVAGNLGLAPLYEAACAVVEPLRLREERNDYPELYRAVRKEFERAGLFLEALKGEPT</sequence>
<keyword evidence="4" id="KW-1185">Reference proteome</keyword>
<name>A0A498D3Y8_9FIRM</name>
<evidence type="ECO:0000256" key="1">
    <source>
        <dbReference type="PROSITE-ProRule" id="PRU00110"/>
    </source>
</evidence>
<gene>
    <name evidence="3" type="ORF">D4A47_03155</name>
</gene>
<proteinExistence type="predicted"/>
<dbReference type="EMBL" id="RCHT01000002">
    <property type="protein sequence ID" value="RLL13900.1"/>
    <property type="molecule type" value="Genomic_DNA"/>
</dbReference>